<evidence type="ECO:0008006" key="2">
    <source>
        <dbReference type="Google" id="ProtNLM"/>
    </source>
</evidence>
<name>K1UGP0_9ZZZZ</name>
<sequence length="55" mass="6204">MIQGENQIKIFKTKMDNARIISELVHKEVGVSSFTEKDDTLEDYFKKITGGEGIA</sequence>
<evidence type="ECO:0000313" key="1">
    <source>
        <dbReference type="EMBL" id="EKC81348.1"/>
    </source>
</evidence>
<protein>
    <recommendedName>
        <fullName evidence="2">ABC transporter, ATP-binding protein</fullName>
    </recommendedName>
</protein>
<gene>
    <name evidence="1" type="ORF">LEA_00435</name>
</gene>
<comment type="caution">
    <text evidence="1">The sequence shown here is derived from an EMBL/GenBank/DDBJ whole genome shotgun (WGS) entry which is preliminary data.</text>
</comment>
<reference evidence="1" key="1">
    <citation type="journal article" date="2013" name="Environ. Microbiol.">
        <title>Microbiota from the distal guts of lean and obese adolescents exhibit partial functional redundancy besides clear differences in community structure.</title>
        <authorList>
            <person name="Ferrer M."/>
            <person name="Ruiz A."/>
            <person name="Lanza F."/>
            <person name="Haange S.B."/>
            <person name="Oberbach A."/>
            <person name="Till H."/>
            <person name="Bargiela R."/>
            <person name="Campoy C."/>
            <person name="Segura M.T."/>
            <person name="Richter M."/>
            <person name="von Bergen M."/>
            <person name="Seifert J."/>
            <person name="Suarez A."/>
        </authorList>
    </citation>
    <scope>NUCLEOTIDE SEQUENCE</scope>
</reference>
<organism evidence="1">
    <name type="scientific">human gut metagenome</name>
    <dbReference type="NCBI Taxonomy" id="408170"/>
    <lineage>
        <taxon>unclassified sequences</taxon>
        <taxon>metagenomes</taxon>
        <taxon>organismal metagenomes</taxon>
    </lineage>
</organism>
<proteinExistence type="predicted"/>
<dbReference type="AlphaFoldDB" id="K1UGP0"/>
<accession>K1UGP0</accession>
<dbReference type="EMBL" id="AJWY01000314">
    <property type="protein sequence ID" value="EKC81348.1"/>
    <property type="molecule type" value="Genomic_DNA"/>
</dbReference>